<comment type="caution">
    <text evidence="2">The sequence shown here is derived from an EMBL/GenBank/DDBJ whole genome shotgun (WGS) entry which is preliminary data.</text>
</comment>
<protein>
    <submittedName>
        <fullName evidence="2">Alpha/beta fold hydrolase</fullName>
    </submittedName>
</protein>
<dbReference type="Pfam" id="PF00561">
    <property type="entry name" value="Abhydrolase_1"/>
    <property type="match status" value="1"/>
</dbReference>
<reference evidence="2 3" key="1">
    <citation type="submission" date="2019-03" db="EMBL/GenBank/DDBJ databases">
        <title>Bradyrhizobium diversity isolated from nodules of Chamaecrista fasciculata.</title>
        <authorList>
            <person name="Klepa M.S."/>
            <person name="Urquiaga M.O."/>
            <person name="Hungria M."/>
            <person name="Delamuta J.R."/>
        </authorList>
    </citation>
    <scope>NUCLEOTIDE SEQUENCE [LARGE SCALE GENOMIC DNA]</scope>
    <source>
        <strain evidence="2 3">CNPSo 3448</strain>
    </source>
</reference>
<dbReference type="SUPFAM" id="SSF55073">
    <property type="entry name" value="Nucleotide cyclase"/>
    <property type="match status" value="1"/>
</dbReference>
<dbReference type="PROSITE" id="PS50125">
    <property type="entry name" value="GUANYLATE_CYCLASE_2"/>
    <property type="match status" value="1"/>
</dbReference>
<dbReference type="PANTHER" id="PTHR43081">
    <property type="entry name" value="ADENYLATE CYCLASE, TERMINAL-DIFFERENTIATION SPECIFIC-RELATED"/>
    <property type="match status" value="1"/>
</dbReference>
<name>A0A4Y9KXT1_9BRAD</name>
<dbReference type="CDD" id="cd07302">
    <property type="entry name" value="CHD"/>
    <property type="match status" value="1"/>
</dbReference>
<dbReference type="GO" id="GO:0016787">
    <property type="term" value="F:hydrolase activity"/>
    <property type="evidence" value="ECO:0007669"/>
    <property type="project" value="UniProtKB-KW"/>
</dbReference>
<dbReference type="GO" id="GO:0006171">
    <property type="term" value="P:cAMP biosynthetic process"/>
    <property type="evidence" value="ECO:0007669"/>
    <property type="project" value="TreeGrafter"/>
</dbReference>
<dbReference type="RefSeq" id="WP_135179661.1">
    <property type="nucleotide sequence ID" value="NZ_SPQT01000076.1"/>
</dbReference>
<accession>A0A4Y9KXT1</accession>
<evidence type="ECO:0000259" key="1">
    <source>
        <dbReference type="PROSITE" id="PS50125"/>
    </source>
</evidence>
<dbReference type="GO" id="GO:0004016">
    <property type="term" value="F:adenylate cyclase activity"/>
    <property type="evidence" value="ECO:0007669"/>
    <property type="project" value="UniProtKB-ARBA"/>
</dbReference>
<evidence type="ECO:0000313" key="3">
    <source>
        <dbReference type="Proteomes" id="UP000297966"/>
    </source>
</evidence>
<keyword evidence="3" id="KW-1185">Reference proteome</keyword>
<dbReference type="Gene3D" id="3.40.50.1820">
    <property type="entry name" value="alpha/beta hydrolase"/>
    <property type="match status" value="1"/>
</dbReference>
<dbReference type="SUPFAM" id="SSF53474">
    <property type="entry name" value="alpha/beta-Hydrolases"/>
    <property type="match status" value="1"/>
</dbReference>
<proteinExistence type="predicted"/>
<dbReference type="InterPro" id="IPR050697">
    <property type="entry name" value="Adenylyl/Guanylyl_Cyclase_3/4"/>
</dbReference>
<dbReference type="InterPro" id="IPR000073">
    <property type="entry name" value="AB_hydrolase_1"/>
</dbReference>
<dbReference type="PRINTS" id="PR00111">
    <property type="entry name" value="ABHYDROLASE"/>
</dbReference>
<gene>
    <name evidence="2" type="ORF">E4K65_45840</name>
</gene>
<feature type="domain" description="Guanylate cyclase" evidence="1">
    <location>
        <begin position="11"/>
        <end position="126"/>
    </location>
</feature>
<dbReference type="Gene3D" id="3.30.70.1230">
    <property type="entry name" value="Nucleotide cyclase"/>
    <property type="match status" value="1"/>
</dbReference>
<evidence type="ECO:0000313" key="2">
    <source>
        <dbReference type="EMBL" id="TFV36151.1"/>
    </source>
</evidence>
<dbReference type="EMBL" id="SPQT01000076">
    <property type="protein sequence ID" value="TFV36151.1"/>
    <property type="molecule type" value="Genomic_DNA"/>
</dbReference>
<sequence length="468" mass="51744">MRQHIERRLAAILAADVAGYSKLMATDEEGTLTSLKTHRRKLSDPKIKQHHGRIFKTTGDGILVEFPSAVDAVKCAVEIQRGMAVRNAKVGPDRRIEFRIGINIGDVIEDGGDVFGDGVNVASRLEGIAARGGICISRQVLDVIEGKVNLPYRELGRQNLKNITRPVEVYRVDIHDGGSLAAQVLARSDLKQEVRYCSAPDGVRLAYAKVGSGPPLVRSAHWMGHLEYDWELPIFRHSLLDLAKSFTLVRYDARGNGLSDWDVGEISFDAWVRDMETVVDAAGLDRFPLLGYSQGCALSIAYAAKHPDRVSHLVLYGGFATGFTRRPNTTAADRERWTAMKTLMKLGWGADDATFRQMFTSQMMPTATREQADAFNEIQRLSASPECAVRYLETVGEFDVRQLLCQVRAPTLVMHVRDDARVSIALGREMAAGIPNARFVALPGKNHVLLEQDPGVAQFSNELKSFVN</sequence>
<dbReference type="OrthoDB" id="7267294at2"/>
<dbReference type="GO" id="GO:0035556">
    <property type="term" value="P:intracellular signal transduction"/>
    <property type="evidence" value="ECO:0007669"/>
    <property type="project" value="InterPro"/>
</dbReference>
<keyword evidence="2" id="KW-0378">Hydrolase</keyword>
<organism evidence="2 3">
    <name type="scientific">Bradyrhizobium niftali</name>
    <dbReference type="NCBI Taxonomy" id="2560055"/>
    <lineage>
        <taxon>Bacteria</taxon>
        <taxon>Pseudomonadati</taxon>
        <taxon>Pseudomonadota</taxon>
        <taxon>Alphaproteobacteria</taxon>
        <taxon>Hyphomicrobiales</taxon>
        <taxon>Nitrobacteraceae</taxon>
        <taxon>Bradyrhizobium</taxon>
    </lineage>
</organism>
<dbReference type="InterPro" id="IPR001054">
    <property type="entry name" value="A/G_cyclase"/>
</dbReference>
<dbReference type="AlphaFoldDB" id="A0A4Y9KXT1"/>
<dbReference type="Proteomes" id="UP000297966">
    <property type="component" value="Unassembled WGS sequence"/>
</dbReference>
<dbReference type="Pfam" id="PF00211">
    <property type="entry name" value="Guanylate_cyc"/>
    <property type="match status" value="1"/>
</dbReference>
<dbReference type="InterPro" id="IPR029787">
    <property type="entry name" value="Nucleotide_cyclase"/>
</dbReference>
<dbReference type="PANTHER" id="PTHR43081:SF19">
    <property type="entry name" value="PH-SENSITIVE ADENYLATE CYCLASE RV1264"/>
    <property type="match status" value="1"/>
</dbReference>
<dbReference type="InterPro" id="IPR029058">
    <property type="entry name" value="AB_hydrolase_fold"/>
</dbReference>